<evidence type="ECO:0000256" key="1">
    <source>
        <dbReference type="ARBA" id="ARBA00005290"/>
    </source>
</evidence>
<dbReference type="CDD" id="cd17871">
    <property type="entry name" value="GPN2"/>
    <property type="match status" value="1"/>
</dbReference>
<gene>
    <name evidence="7" type="ORF">G6O67_000088</name>
</gene>
<keyword evidence="4 5" id="KW-0342">GTP-binding</keyword>
<feature type="coiled-coil region" evidence="6">
    <location>
        <begin position="287"/>
        <end position="322"/>
    </location>
</feature>
<dbReference type="OrthoDB" id="5839at2759"/>
<comment type="similarity">
    <text evidence="1 5">Belongs to the GPN-loop GTPase family.</text>
</comment>
<dbReference type="Proteomes" id="UP000557566">
    <property type="component" value="Unassembled WGS sequence"/>
</dbReference>
<comment type="function">
    <text evidence="5">Small GTPase required for proper localization of RNA polymerase II and III (RNAPII and RNAPIII). May act at an RNAP assembly step prior to nuclear import.</text>
</comment>
<keyword evidence="3 5" id="KW-0378">Hydrolase</keyword>
<dbReference type="InterPro" id="IPR004130">
    <property type="entry name" value="Gpn"/>
</dbReference>
<keyword evidence="8" id="KW-1185">Reference proteome</keyword>
<reference evidence="7 8" key="1">
    <citation type="journal article" date="2020" name="Genome Biol. Evol.">
        <title>A new high-quality draft genome assembly of the Chinese cordyceps Ophiocordyceps sinensis.</title>
        <authorList>
            <person name="Shu R."/>
            <person name="Zhang J."/>
            <person name="Meng Q."/>
            <person name="Zhang H."/>
            <person name="Zhou G."/>
            <person name="Li M."/>
            <person name="Wu P."/>
            <person name="Zhao Y."/>
            <person name="Chen C."/>
            <person name="Qin Q."/>
        </authorList>
    </citation>
    <scope>NUCLEOTIDE SEQUENCE [LARGE SCALE GENOMIC DNA]</scope>
    <source>
        <strain evidence="7 8">IOZ07</strain>
    </source>
</reference>
<evidence type="ECO:0000256" key="5">
    <source>
        <dbReference type="RuleBase" id="RU365059"/>
    </source>
</evidence>
<dbReference type="InterPro" id="IPR027417">
    <property type="entry name" value="P-loop_NTPase"/>
</dbReference>
<evidence type="ECO:0000313" key="8">
    <source>
        <dbReference type="Proteomes" id="UP000557566"/>
    </source>
</evidence>
<accession>A0A8H4PYT3</accession>
<evidence type="ECO:0000256" key="6">
    <source>
        <dbReference type="SAM" id="Coils"/>
    </source>
</evidence>
<dbReference type="GO" id="GO:0005737">
    <property type="term" value="C:cytoplasm"/>
    <property type="evidence" value="ECO:0007669"/>
    <property type="project" value="TreeGrafter"/>
</dbReference>
<dbReference type="SUPFAM" id="SSF52540">
    <property type="entry name" value="P-loop containing nucleoside triphosphate hydrolases"/>
    <property type="match status" value="1"/>
</dbReference>
<evidence type="ECO:0000256" key="2">
    <source>
        <dbReference type="ARBA" id="ARBA00022741"/>
    </source>
</evidence>
<dbReference type="GO" id="GO:0003924">
    <property type="term" value="F:GTPase activity"/>
    <property type="evidence" value="ECO:0007669"/>
    <property type="project" value="TreeGrafter"/>
</dbReference>
<dbReference type="Pfam" id="PF03029">
    <property type="entry name" value="ATP_bind_1"/>
    <property type="match status" value="1"/>
</dbReference>
<dbReference type="GO" id="GO:0005525">
    <property type="term" value="F:GTP binding"/>
    <property type="evidence" value="ECO:0007669"/>
    <property type="project" value="UniProtKB-KW"/>
</dbReference>
<evidence type="ECO:0000256" key="4">
    <source>
        <dbReference type="ARBA" id="ARBA00023134"/>
    </source>
</evidence>
<keyword evidence="2 5" id="KW-0547">Nucleotide-binding</keyword>
<dbReference type="FunFam" id="3.40.50.300:FF:000338">
    <property type="entry name" value="GPN-loop GTPase 2"/>
    <property type="match status" value="1"/>
</dbReference>
<dbReference type="AlphaFoldDB" id="A0A8H4PYT3"/>
<organism evidence="7 8">
    <name type="scientific">Ophiocordyceps sinensis</name>
    <dbReference type="NCBI Taxonomy" id="72228"/>
    <lineage>
        <taxon>Eukaryota</taxon>
        <taxon>Fungi</taxon>
        <taxon>Dikarya</taxon>
        <taxon>Ascomycota</taxon>
        <taxon>Pezizomycotina</taxon>
        <taxon>Sordariomycetes</taxon>
        <taxon>Hypocreomycetidae</taxon>
        <taxon>Hypocreales</taxon>
        <taxon>Ophiocordycipitaceae</taxon>
        <taxon>Ophiocordyceps</taxon>
    </lineage>
</organism>
<proteinExistence type="inferred from homology"/>
<dbReference type="InterPro" id="IPR030231">
    <property type="entry name" value="Gpn2"/>
</dbReference>
<name>A0A8H4PYT3_9HYPO</name>
<evidence type="ECO:0000313" key="7">
    <source>
        <dbReference type="EMBL" id="KAF4512743.1"/>
    </source>
</evidence>
<dbReference type="Gene3D" id="3.40.50.300">
    <property type="entry name" value="P-loop containing nucleotide triphosphate hydrolases"/>
    <property type="match status" value="1"/>
</dbReference>
<evidence type="ECO:0000256" key="3">
    <source>
        <dbReference type="ARBA" id="ARBA00022801"/>
    </source>
</evidence>
<comment type="caution">
    <text evidence="7">The sequence shown here is derived from an EMBL/GenBank/DDBJ whole genome shotgun (WGS) entry which is preliminary data.</text>
</comment>
<dbReference type="EMBL" id="JAAVMX010000001">
    <property type="protein sequence ID" value="KAF4512743.1"/>
    <property type="molecule type" value="Genomic_DNA"/>
</dbReference>
<sequence>MPFAQLVLGSPGSGKSTYCDGMHQFMGAIGRACSVVNLDPANDHTNYPVALDIRKLVKLEDIMRDDRLGPNGGILYALEELEHNFEWLQEGLAEFADDYVLFDCPGQVELYTHHHSLRNIFYKLQKLGFRLVCVHLSDSICVIEPSLYISNVLLSLRAMIQMDMPHVNILSKIDKVSSYDELPFNLEYYTDVDDLAYMTPYLEAESPALRSEKFRKLNEAVASMIESYGLVRYEVLAVENKKSMLHLLRVIDRAGGYVFGGAEGANDTVWAVAMRNEASMLEVGDIQERWIDQKEEYDQMEREAEEEHATVAQEQAMELEQSQLAAPGAAVDGEMELETDPDFGDMSIPVDSGVKVVRKK</sequence>
<protein>
    <recommendedName>
        <fullName evidence="5">GPN-loop GTPase 2</fullName>
    </recommendedName>
</protein>
<dbReference type="PANTHER" id="PTHR21231:SF3">
    <property type="entry name" value="GPN-LOOP GTPASE 2"/>
    <property type="match status" value="1"/>
</dbReference>
<comment type="subunit">
    <text evidence="5">Binds to RNA polymerase II (RNAPII).</text>
</comment>
<dbReference type="PANTHER" id="PTHR21231">
    <property type="entry name" value="XPA-BINDING PROTEIN 1-RELATED"/>
    <property type="match status" value="1"/>
</dbReference>
<keyword evidence="6" id="KW-0175">Coiled coil</keyword>